<dbReference type="InterPro" id="IPR021416">
    <property type="entry name" value="DUF3048_N"/>
</dbReference>
<protein>
    <recommendedName>
        <fullName evidence="5">PT repeat-containing protein</fullName>
    </recommendedName>
</protein>
<feature type="domain" description="DUF3048" evidence="2">
    <location>
        <begin position="284"/>
        <end position="393"/>
    </location>
</feature>
<organism evidence="3 4">
    <name type="scientific">Candidatus Collierbacteria bacterium GW2011_GWF1_44_12</name>
    <dbReference type="NCBI Taxonomy" id="1618402"/>
    <lineage>
        <taxon>Bacteria</taxon>
        <taxon>Candidatus Collieribacteriota</taxon>
    </lineage>
</organism>
<comment type="caution">
    <text evidence="3">The sequence shown here is derived from an EMBL/GenBank/DDBJ whole genome shotgun (WGS) entry which is preliminary data.</text>
</comment>
<evidence type="ECO:0000313" key="3">
    <source>
        <dbReference type="EMBL" id="KKT38805.1"/>
    </source>
</evidence>
<proteinExistence type="predicted"/>
<sequence>MPDFNFSPKIIAGLIAAYIASAGVTYAITPAPSPLISPGSTVTQEEPGKSGSFLQYANEPKTEVCPLNGALYSKSEKALWERRRPILTMIENHTDARPQSGLSLADIVYEAVAEGGITRFMGVFYCGAQQDVARVAPVRSARMYFVNLAAEYNTPIFMHVGGGNCSRDEASKQCTSNKKAWAIEELAKLGWRKPQGNDFDTISDIGYPVMLRDYNRLGADKQLATEHTMVGSLPAAWKEAEKRGYAALMPAGSTWLSGFTTWKFDAESNVTGSPATNVKFDFWANYNDFTVEWKYDPASKAYLRNQGGQPQTDLDTTTQLKASAVVIQYVKEEGPLDEHKHMYYEVVGTGKGLLFQGGKGMEINWKKAKQTGKTIFTDKSGKEVVFLPGQIWIELLPSASKVTYQ</sequence>
<dbReference type="EMBL" id="LCHQ01000012">
    <property type="protein sequence ID" value="KKT38805.1"/>
    <property type="molecule type" value="Genomic_DNA"/>
</dbReference>
<name>A0A0G1GVY9_9BACT</name>
<dbReference type="Gene3D" id="3.50.90.10">
    <property type="entry name" value="YerB-like"/>
    <property type="match status" value="1"/>
</dbReference>
<reference evidence="3 4" key="1">
    <citation type="journal article" date="2015" name="Nature">
        <title>rRNA introns, odd ribosomes, and small enigmatic genomes across a large radiation of phyla.</title>
        <authorList>
            <person name="Brown C.T."/>
            <person name="Hug L.A."/>
            <person name="Thomas B.C."/>
            <person name="Sharon I."/>
            <person name="Castelle C.J."/>
            <person name="Singh A."/>
            <person name="Wilkins M.J."/>
            <person name="Williams K.H."/>
            <person name="Banfield J.F."/>
        </authorList>
    </citation>
    <scope>NUCLEOTIDE SEQUENCE [LARGE SCALE GENOMIC DNA]</scope>
</reference>
<evidence type="ECO:0000259" key="1">
    <source>
        <dbReference type="Pfam" id="PF11258"/>
    </source>
</evidence>
<gene>
    <name evidence="3" type="ORF">UW26_C0012G0020</name>
</gene>
<dbReference type="Pfam" id="PF11258">
    <property type="entry name" value="DUF3048"/>
    <property type="match status" value="1"/>
</dbReference>
<dbReference type="InterPro" id="IPR023158">
    <property type="entry name" value="YerB-like_sf"/>
</dbReference>
<dbReference type="Proteomes" id="UP000034097">
    <property type="component" value="Unassembled WGS sequence"/>
</dbReference>
<evidence type="ECO:0008006" key="5">
    <source>
        <dbReference type="Google" id="ProtNLM"/>
    </source>
</evidence>
<dbReference type="AlphaFoldDB" id="A0A0G1GVY9"/>
<accession>A0A0G1GVY9</accession>
<evidence type="ECO:0000259" key="2">
    <source>
        <dbReference type="Pfam" id="PF17479"/>
    </source>
</evidence>
<evidence type="ECO:0000313" key="4">
    <source>
        <dbReference type="Proteomes" id="UP000034097"/>
    </source>
</evidence>
<dbReference type="Pfam" id="PF17479">
    <property type="entry name" value="DUF3048_C"/>
    <property type="match status" value="1"/>
</dbReference>
<dbReference type="InterPro" id="IPR035328">
    <property type="entry name" value="DUF3048_C"/>
</dbReference>
<feature type="domain" description="DUF3048" evidence="1">
    <location>
        <begin position="81"/>
        <end position="173"/>
    </location>
</feature>
<dbReference type="SUPFAM" id="SSF159774">
    <property type="entry name" value="YerB-like"/>
    <property type="match status" value="1"/>
</dbReference>